<keyword evidence="3" id="KW-0238">DNA-binding</keyword>
<evidence type="ECO:0000256" key="2">
    <source>
        <dbReference type="ARBA" id="ARBA00023015"/>
    </source>
</evidence>
<evidence type="ECO:0000313" key="8">
    <source>
        <dbReference type="Proteomes" id="UP000438093"/>
    </source>
</evidence>
<evidence type="ECO:0000259" key="6">
    <source>
        <dbReference type="PROSITE" id="PS50931"/>
    </source>
</evidence>
<dbReference type="PANTHER" id="PTHR30346:SF28">
    <property type="entry name" value="HTH-TYPE TRANSCRIPTIONAL REGULATOR CYNR"/>
    <property type="match status" value="1"/>
</dbReference>
<dbReference type="Gene3D" id="3.40.190.10">
    <property type="entry name" value="Periplasmic binding protein-like II"/>
    <property type="match status" value="2"/>
</dbReference>
<feature type="domain" description="HTH lysR-type" evidence="6">
    <location>
        <begin position="65"/>
        <end position="122"/>
    </location>
</feature>
<keyword evidence="2" id="KW-0805">Transcription regulation</keyword>
<keyword evidence="8" id="KW-1185">Reference proteome</keyword>
<evidence type="ECO:0000256" key="5">
    <source>
        <dbReference type="SAM" id="MobiDB-lite"/>
    </source>
</evidence>
<organism evidence="7 8">
    <name type="scientific">Eggerthella guodeyinii</name>
    <dbReference type="NCBI Taxonomy" id="2690837"/>
    <lineage>
        <taxon>Bacteria</taxon>
        <taxon>Bacillati</taxon>
        <taxon>Actinomycetota</taxon>
        <taxon>Coriobacteriia</taxon>
        <taxon>Eggerthellales</taxon>
        <taxon>Eggerthellaceae</taxon>
        <taxon>Eggerthella</taxon>
    </lineage>
</organism>
<dbReference type="GO" id="GO:0003700">
    <property type="term" value="F:DNA-binding transcription factor activity"/>
    <property type="evidence" value="ECO:0007669"/>
    <property type="project" value="InterPro"/>
</dbReference>
<dbReference type="InterPro" id="IPR005119">
    <property type="entry name" value="LysR_subst-bd"/>
</dbReference>
<reference evidence="8" key="1">
    <citation type="submission" date="2019-08" db="EMBL/GenBank/DDBJ databases">
        <title>Arthrobacter sp. nov., isolated from plateau pika and Tibetan wild ass.</title>
        <authorList>
            <person name="Ge Y."/>
        </authorList>
    </citation>
    <scope>NUCLEOTIDE SEQUENCE [LARGE SCALE GENOMIC DNA]</scope>
    <source>
        <strain evidence="8">HF-4214</strain>
    </source>
</reference>
<dbReference type="Pfam" id="PF03466">
    <property type="entry name" value="LysR_substrate"/>
    <property type="match status" value="1"/>
</dbReference>
<feature type="compositionally biased region" description="Basic and acidic residues" evidence="5">
    <location>
        <begin position="30"/>
        <end position="46"/>
    </location>
</feature>
<dbReference type="EMBL" id="VTFY01000002">
    <property type="protein sequence ID" value="MRX81851.1"/>
    <property type="molecule type" value="Genomic_DNA"/>
</dbReference>
<evidence type="ECO:0000256" key="1">
    <source>
        <dbReference type="ARBA" id="ARBA00009437"/>
    </source>
</evidence>
<comment type="caution">
    <text evidence="7">The sequence shown here is derived from an EMBL/GenBank/DDBJ whole genome shotgun (WGS) entry which is preliminary data.</text>
</comment>
<dbReference type="Pfam" id="PF00126">
    <property type="entry name" value="HTH_1"/>
    <property type="match status" value="1"/>
</dbReference>
<dbReference type="Proteomes" id="UP000438093">
    <property type="component" value="Unassembled WGS sequence"/>
</dbReference>
<accession>A0A6N7RLQ0</accession>
<dbReference type="PANTHER" id="PTHR30346">
    <property type="entry name" value="TRANSCRIPTIONAL DUAL REGULATOR HCAR-RELATED"/>
    <property type="match status" value="1"/>
</dbReference>
<dbReference type="PRINTS" id="PR00039">
    <property type="entry name" value="HTHLYSR"/>
</dbReference>
<protein>
    <submittedName>
        <fullName evidence="7">LysR family transcriptional regulator</fullName>
    </submittedName>
</protein>
<name>A0A6N7RLQ0_9ACTN</name>
<dbReference type="GO" id="GO:0003677">
    <property type="term" value="F:DNA binding"/>
    <property type="evidence" value="ECO:0007669"/>
    <property type="project" value="UniProtKB-KW"/>
</dbReference>
<evidence type="ECO:0000256" key="3">
    <source>
        <dbReference type="ARBA" id="ARBA00023125"/>
    </source>
</evidence>
<comment type="similarity">
    <text evidence="1">Belongs to the LysR transcriptional regulatory family.</text>
</comment>
<gene>
    <name evidence="7" type="ORF">GJG86_05025</name>
</gene>
<dbReference type="InterPro" id="IPR036390">
    <property type="entry name" value="WH_DNA-bd_sf"/>
</dbReference>
<evidence type="ECO:0000313" key="7">
    <source>
        <dbReference type="EMBL" id="MRX81851.1"/>
    </source>
</evidence>
<sequence>MPDGNGFPRFFPNGHKPKPNRNNPNGALGDTKHMRSCIMERGESPRAMRGRSGFGPDVPSRGGTMDISYCRELITLADELNFSKAAERLYITQSTLSKHVAAVEREIGFRVFDRTTSRVELTAGGELWIDSLRDVVEKYDTAVREGRSRQQDSEATVRVVGPLINEHMLSLATMAQARLCARGMDVRLVMVDTGVRDCHERLLDRRADIALAFRYEDDVAGLCYRHLFDVPFGIACHSAHPLAEKSPLLFRDMVNEHLLTYPEEEREAYHEFVLRVCRKHGIAARLEHLEAGAMCFPSSEDGLVFGVHFPGYARYGGDMVVRPLDDRSDVFDVCVVRREDEENESVLQLFDGIVLMSEESEADGPLVV</sequence>
<keyword evidence="4" id="KW-0804">Transcription</keyword>
<feature type="region of interest" description="Disordered" evidence="5">
    <location>
        <begin position="1"/>
        <end position="61"/>
    </location>
</feature>
<dbReference type="SUPFAM" id="SSF53850">
    <property type="entry name" value="Periplasmic binding protein-like II"/>
    <property type="match status" value="1"/>
</dbReference>
<dbReference type="PROSITE" id="PS50931">
    <property type="entry name" value="HTH_LYSR"/>
    <property type="match status" value="1"/>
</dbReference>
<evidence type="ECO:0000256" key="4">
    <source>
        <dbReference type="ARBA" id="ARBA00023163"/>
    </source>
</evidence>
<dbReference type="SUPFAM" id="SSF46785">
    <property type="entry name" value="Winged helix' DNA-binding domain"/>
    <property type="match status" value="1"/>
</dbReference>
<proteinExistence type="inferred from homology"/>
<dbReference type="GO" id="GO:0032993">
    <property type="term" value="C:protein-DNA complex"/>
    <property type="evidence" value="ECO:0007669"/>
    <property type="project" value="TreeGrafter"/>
</dbReference>
<dbReference type="InterPro" id="IPR036388">
    <property type="entry name" value="WH-like_DNA-bd_sf"/>
</dbReference>
<dbReference type="Gene3D" id="1.10.10.10">
    <property type="entry name" value="Winged helix-like DNA-binding domain superfamily/Winged helix DNA-binding domain"/>
    <property type="match status" value="1"/>
</dbReference>
<dbReference type="InterPro" id="IPR000847">
    <property type="entry name" value="LysR_HTH_N"/>
</dbReference>
<dbReference type="AlphaFoldDB" id="A0A6N7RLQ0"/>